<comment type="caution">
    <text evidence="4">The sequence shown here is derived from an EMBL/GenBank/DDBJ whole genome shotgun (WGS) entry which is preliminary data.</text>
</comment>
<dbReference type="InterPro" id="IPR000160">
    <property type="entry name" value="GGDEF_dom"/>
</dbReference>
<dbReference type="SMART" id="SM00052">
    <property type="entry name" value="EAL"/>
    <property type="match status" value="1"/>
</dbReference>
<accession>A0A7Y9UIZ7</accession>
<dbReference type="InterPro" id="IPR001633">
    <property type="entry name" value="EAL_dom"/>
</dbReference>
<sequence>MPDLLRWLRHLVPVLLLSLVLVAIGAARAGASVPAFDGPAMDLAAAAADGPIDLVHAMQALREPLSAVSAGTDVLRRPGWQPATVEHRNGSWMRSAVWLTGRVRNSGDQPLTRWVVVTPWRIEQIALLVLRDDGTNTVLSHRLAGRTALLSPAWDGHVESVFPVTLAPGETVRLLVRLQDLTVPTAFVRAWSPAAYQRHQTTTLLWQIALTAGAAMLVAGLLASRDRGLQLMGAWLLVAVGFETTFRGQWLFYLWPTLVAWQIPLFSVFGALGYTGFLLASRMLLGMGWSGRLNGLMYGSCAVALLAGLSTLFVEDHLLSRRIVSSAGVVSIVLWPFIAWRVPFRPEETELRKMRWALTLCCLSIAVYVFLSRGGPLPEWQLTLWSYLRLDLLPVIGVLLVYQGVRHRAETEQRRRIERLAFHDALTGLPNRVQAMDTLRAALEAPAGARPTVRPVAVLFIDLDHFKQINDTYGHAQGDRLLCGVAERLTTGLGTHGTACRLSGDEFMAILPGTVTAEHALQQARHLRDTMARTFDLDGVQIRAGCSVGVALAPTHGQDAESLMRHADMALYEAKRAGEGHVRLFDAPMNLRFVERARLRQALPEALARGEFSLVYQPQQTLGRGHTLGCEALLRWQHPDLGLTAPEVFIPVAEDCGLIVPIGAWVLEQACRQATRWPDGQSVAVNVSAVQLHSGLLVQQVQHALEASGLAPGRLELELTESALIDGEEKVRPTLERLRALGVRLAIDDFGTGYSSLSYLQRLPIDRLKIDRSFVMALTTPEAADRSLAAAVVRIARTLEMDTVAEGVESLDLLPQLRALGCDMVQGYAIARPMPADALLDWLRQARGA</sequence>
<dbReference type="Pfam" id="PF00990">
    <property type="entry name" value="GGDEF"/>
    <property type="match status" value="1"/>
</dbReference>
<dbReference type="Gene3D" id="3.30.70.270">
    <property type="match status" value="1"/>
</dbReference>
<name>A0A7Y9UIZ7_9BURK</name>
<evidence type="ECO:0000256" key="1">
    <source>
        <dbReference type="SAM" id="Phobius"/>
    </source>
</evidence>
<dbReference type="PANTHER" id="PTHR44757:SF2">
    <property type="entry name" value="BIOFILM ARCHITECTURE MAINTENANCE PROTEIN MBAA"/>
    <property type="match status" value="1"/>
</dbReference>
<protein>
    <submittedName>
        <fullName evidence="4">Diguanylate cyclase (GGDEF)-like protein</fullName>
    </submittedName>
</protein>
<dbReference type="Pfam" id="PF00563">
    <property type="entry name" value="EAL"/>
    <property type="match status" value="1"/>
</dbReference>
<dbReference type="Gene3D" id="2.60.40.2380">
    <property type="match status" value="1"/>
</dbReference>
<dbReference type="InterPro" id="IPR035919">
    <property type="entry name" value="EAL_sf"/>
</dbReference>
<dbReference type="NCBIfam" id="TIGR00254">
    <property type="entry name" value="GGDEF"/>
    <property type="match status" value="1"/>
</dbReference>
<dbReference type="Gene3D" id="3.20.20.450">
    <property type="entry name" value="EAL domain"/>
    <property type="match status" value="1"/>
</dbReference>
<dbReference type="AlphaFoldDB" id="A0A7Y9UIZ7"/>
<dbReference type="PROSITE" id="PS50887">
    <property type="entry name" value="GGDEF"/>
    <property type="match status" value="1"/>
</dbReference>
<dbReference type="Proteomes" id="UP000518288">
    <property type="component" value="Unassembled WGS sequence"/>
</dbReference>
<dbReference type="InterPro" id="IPR011622">
    <property type="entry name" value="7TMR_DISM_rcpt_extracell_dom2"/>
</dbReference>
<dbReference type="SMART" id="SM00267">
    <property type="entry name" value="GGDEF"/>
    <property type="match status" value="1"/>
</dbReference>
<feature type="transmembrane region" description="Helical" evidence="1">
    <location>
        <begin position="354"/>
        <end position="372"/>
    </location>
</feature>
<dbReference type="InterPro" id="IPR052155">
    <property type="entry name" value="Biofilm_reg_signaling"/>
</dbReference>
<dbReference type="InterPro" id="IPR043128">
    <property type="entry name" value="Rev_trsase/Diguanyl_cyclase"/>
</dbReference>
<evidence type="ECO:0000313" key="4">
    <source>
        <dbReference type="EMBL" id="NYG32250.1"/>
    </source>
</evidence>
<dbReference type="Pfam" id="PF07696">
    <property type="entry name" value="7TMR-DISMED2"/>
    <property type="match status" value="1"/>
</dbReference>
<organism evidence="4 5">
    <name type="scientific">Sphaerotilus montanus</name>
    <dbReference type="NCBI Taxonomy" id="522889"/>
    <lineage>
        <taxon>Bacteria</taxon>
        <taxon>Pseudomonadati</taxon>
        <taxon>Pseudomonadota</taxon>
        <taxon>Betaproteobacteria</taxon>
        <taxon>Burkholderiales</taxon>
        <taxon>Sphaerotilaceae</taxon>
        <taxon>Sphaerotilus</taxon>
    </lineage>
</organism>
<keyword evidence="5" id="KW-1185">Reference proteome</keyword>
<feature type="transmembrane region" description="Helical" evidence="1">
    <location>
        <begin position="261"/>
        <end position="281"/>
    </location>
</feature>
<dbReference type="InterPro" id="IPR029787">
    <property type="entry name" value="Nucleotide_cyclase"/>
</dbReference>
<dbReference type="CDD" id="cd01948">
    <property type="entry name" value="EAL"/>
    <property type="match status" value="1"/>
</dbReference>
<dbReference type="CDD" id="cd01949">
    <property type="entry name" value="GGDEF"/>
    <property type="match status" value="1"/>
</dbReference>
<reference evidence="4 5" key="1">
    <citation type="submission" date="2020-07" db="EMBL/GenBank/DDBJ databases">
        <title>Genomic Encyclopedia of Archaeal and Bacterial Type Strains, Phase II (KMG-II): from individual species to whole genera.</title>
        <authorList>
            <person name="Goeker M."/>
        </authorList>
    </citation>
    <scope>NUCLEOTIDE SEQUENCE [LARGE SCALE GENOMIC DNA]</scope>
    <source>
        <strain evidence="4 5">DSM 21226</strain>
    </source>
</reference>
<evidence type="ECO:0000259" key="2">
    <source>
        <dbReference type="PROSITE" id="PS50883"/>
    </source>
</evidence>
<dbReference type="SUPFAM" id="SSF141868">
    <property type="entry name" value="EAL domain-like"/>
    <property type="match status" value="1"/>
</dbReference>
<dbReference type="SUPFAM" id="SSF55073">
    <property type="entry name" value="Nucleotide cyclase"/>
    <property type="match status" value="1"/>
</dbReference>
<dbReference type="PROSITE" id="PS50883">
    <property type="entry name" value="EAL"/>
    <property type="match status" value="1"/>
</dbReference>
<feature type="domain" description="GGDEF" evidence="3">
    <location>
        <begin position="454"/>
        <end position="587"/>
    </location>
</feature>
<dbReference type="EMBL" id="JACCFH010000001">
    <property type="protein sequence ID" value="NYG32250.1"/>
    <property type="molecule type" value="Genomic_DNA"/>
</dbReference>
<feature type="transmembrane region" description="Helical" evidence="1">
    <location>
        <begin position="204"/>
        <end position="223"/>
    </location>
</feature>
<dbReference type="PANTHER" id="PTHR44757">
    <property type="entry name" value="DIGUANYLATE CYCLASE DGCP"/>
    <property type="match status" value="1"/>
</dbReference>
<keyword evidence="1" id="KW-0812">Transmembrane</keyword>
<feature type="domain" description="EAL" evidence="2">
    <location>
        <begin position="596"/>
        <end position="847"/>
    </location>
</feature>
<feature type="transmembrane region" description="Helical" evidence="1">
    <location>
        <begin position="319"/>
        <end position="342"/>
    </location>
</feature>
<keyword evidence="1" id="KW-1133">Transmembrane helix</keyword>
<feature type="transmembrane region" description="Helical" evidence="1">
    <location>
        <begin position="235"/>
        <end position="255"/>
    </location>
</feature>
<feature type="transmembrane region" description="Helical" evidence="1">
    <location>
        <begin position="293"/>
        <end position="313"/>
    </location>
</feature>
<gene>
    <name evidence="4" type="ORF">BDD16_001236</name>
</gene>
<dbReference type="RefSeq" id="WP_179633164.1">
    <property type="nucleotide sequence ID" value="NZ_JACCFH010000001.1"/>
</dbReference>
<evidence type="ECO:0000259" key="3">
    <source>
        <dbReference type="PROSITE" id="PS50887"/>
    </source>
</evidence>
<keyword evidence="1" id="KW-0472">Membrane</keyword>
<evidence type="ECO:0000313" key="5">
    <source>
        <dbReference type="Proteomes" id="UP000518288"/>
    </source>
</evidence>
<proteinExistence type="predicted"/>